<evidence type="ECO:0000256" key="3">
    <source>
        <dbReference type="ARBA" id="ARBA00025740"/>
    </source>
</evidence>
<evidence type="ECO:0008006" key="6">
    <source>
        <dbReference type="Google" id="ProtNLM"/>
    </source>
</evidence>
<dbReference type="SUPFAM" id="SSF50978">
    <property type="entry name" value="WD40 repeat-like"/>
    <property type="match status" value="1"/>
</dbReference>
<dbReference type="InterPro" id="IPR048720">
    <property type="entry name" value="PROPPIN"/>
</dbReference>
<name>A0A0G4H8G4_9ALVE</name>
<gene>
    <name evidence="5" type="ORF">Cvel_5886</name>
</gene>
<evidence type="ECO:0000256" key="1">
    <source>
        <dbReference type="ARBA" id="ARBA00022574"/>
    </source>
</evidence>
<dbReference type="InterPro" id="IPR015943">
    <property type="entry name" value="WD40/YVTN_repeat-like_dom_sf"/>
</dbReference>
<dbReference type="InterPro" id="IPR001680">
    <property type="entry name" value="WD40_rpt"/>
</dbReference>
<dbReference type="AlphaFoldDB" id="A0A0G4H8G4"/>
<evidence type="ECO:0000313" key="5">
    <source>
        <dbReference type="EMBL" id="CEM40213.1"/>
    </source>
</evidence>
<keyword evidence="2" id="KW-0677">Repeat</keyword>
<evidence type="ECO:0000256" key="2">
    <source>
        <dbReference type="ARBA" id="ARBA00022737"/>
    </source>
</evidence>
<comment type="similarity">
    <text evidence="3">Belongs to the WD repeat PROPPIN family.</text>
</comment>
<protein>
    <recommendedName>
        <fullName evidence="6">BCAS3 domain-containing protein</fullName>
    </recommendedName>
</protein>
<accession>A0A0G4H8G4</accession>
<feature type="region of interest" description="Disordered" evidence="4">
    <location>
        <begin position="23"/>
        <end position="49"/>
    </location>
</feature>
<dbReference type="GO" id="GO:0005737">
    <property type="term" value="C:cytoplasm"/>
    <property type="evidence" value="ECO:0007669"/>
    <property type="project" value="UniProtKB-ARBA"/>
</dbReference>
<feature type="region of interest" description="Disordered" evidence="4">
    <location>
        <begin position="155"/>
        <end position="175"/>
    </location>
</feature>
<organism evidence="5">
    <name type="scientific">Chromera velia CCMP2878</name>
    <dbReference type="NCBI Taxonomy" id="1169474"/>
    <lineage>
        <taxon>Eukaryota</taxon>
        <taxon>Sar</taxon>
        <taxon>Alveolata</taxon>
        <taxon>Colpodellida</taxon>
        <taxon>Chromeraceae</taxon>
        <taxon>Chromera</taxon>
    </lineage>
</organism>
<dbReference type="EMBL" id="CDMZ01001995">
    <property type="protein sequence ID" value="CEM40213.1"/>
    <property type="molecule type" value="Genomic_DNA"/>
</dbReference>
<keyword evidence="1" id="KW-0853">WD repeat</keyword>
<evidence type="ECO:0000256" key="4">
    <source>
        <dbReference type="SAM" id="MobiDB-lite"/>
    </source>
</evidence>
<dbReference type="InterPro" id="IPR036322">
    <property type="entry name" value="WD40_repeat_dom_sf"/>
</dbReference>
<dbReference type="VEuPathDB" id="CryptoDB:Cvel_5886"/>
<dbReference type="Gene3D" id="2.130.10.10">
    <property type="entry name" value="YVTN repeat-like/Quinoprotein amine dehydrogenase"/>
    <property type="match status" value="1"/>
</dbReference>
<sequence length="572" mass="60354">MAEDVSGVEGGCPYSFAEDSFCDVQPSHRDSSPSGANGASSSSSSSSSAAVKDTAGDISLSHVEFCDTGAAGEGGEGDGTEDSFAYEVTCLSFNQDHSCLAVGTRRGFIIYGCDPPPFQKFYEERCNFSVGIISMFYNSCLIALVPSPDETCPPLWRSNEEAAGGEEGTSLTRGPSSCRQLIMWHVTNRCEILRFSFEQPIKAVRMNRKRVVVLLCKKIYVLNMKDMKVIHQMDRMAHTWVDPSLCALVTSGDWGYMATPCLCEPPSGLVTLIDTFSLKPIGSVLAHTTAVQALAFNSSGSLLATASVKGTVVRVFSVPLLERLYQFRRGASETSIFSLSFTRNSDFLTASAASGTIHMFRIQNGGTSGVNGNGGAASGVSGSGGAGCGVPVVASSASSSSSSLSLSGATFPAVADISRVFLSLPSLSQAVSTDLRSALASSAASLTRSVGAAVGRSVASVAKHPASSYVMGCVPVQCRDWLDSHRAFAFAKLRTAPGQRTAAAVFPRPASGRLEVLVASRAGTALVFECPMNTGGECRLRAEHALCFGEDETALVFLHRRLDEQRALCLRD</sequence>
<dbReference type="Pfam" id="PF21032">
    <property type="entry name" value="PROPPIN"/>
    <property type="match status" value="1"/>
</dbReference>
<feature type="compositionally biased region" description="Low complexity" evidence="4">
    <location>
        <begin position="32"/>
        <end position="49"/>
    </location>
</feature>
<dbReference type="SMART" id="SM00320">
    <property type="entry name" value="WD40"/>
    <property type="match status" value="3"/>
</dbReference>
<reference evidence="5" key="1">
    <citation type="submission" date="2014-11" db="EMBL/GenBank/DDBJ databases">
        <authorList>
            <person name="Otto D Thomas"/>
            <person name="Naeem Raeece"/>
        </authorList>
    </citation>
    <scope>NUCLEOTIDE SEQUENCE</scope>
</reference>
<proteinExistence type="inferred from homology"/>
<dbReference type="PANTHER" id="PTHR11227">
    <property type="entry name" value="WD-REPEAT PROTEIN INTERACTING WITH PHOSPHOINOSIDES WIPI -RELATED"/>
    <property type="match status" value="1"/>
</dbReference>